<evidence type="ECO:0000313" key="10">
    <source>
        <dbReference type="Proteomes" id="UP000603317"/>
    </source>
</evidence>
<evidence type="ECO:0000256" key="1">
    <source>
        <dbReference type="ARBA" id="ARBA00022679"/>
    </source>
</evidence>
<dbReference type="NCBIfam" id="NF010706">
    <property type="entry name" value="PRK14108.1"/>
    <property type="match status" value="1"/>
</dbReference>
<dbReference type="CDD" id="cd05401">
    <property type="entry name" value="NT_GlnE_GlnD_like"/>
    <property type="match status" value="2"/>
</dbReference>
<evidence type="ECO:0000313" key="9">
    <source>
        <dbReference type="EMBL" id="GFZ96901.1"/>
    </source>
</evidence>
<dbReference type="SUPFAM" id="SSF81301">
    <property type="entry name" value="Nucleotidyltransferase"/>
    <property type="match status" value="2"/>
</dbReference>
<proteinExistence type="predicted"/>
<keyword evidence="1" id="KW-0808">Transferase</keyword>
<keyword evidence="2 9" id="KW-0548">Nucleotidyltransferase</keyword>
<dbReference type="InterPro" id="IPR013546">
    <property type="entry name" value="PII_UdlTrfase/GS_AdlTrfase"/>
</dbReference>
<dbReference type="InterPro" id="IPR023057">
    <property type="entry name" value="GlnE"/>
</dbReference>
<evidence type="ECO:0000256" key="4">
    <source>
        <dbReference type="ARBA" id="ARBA00022840"/>
    </source>
</evidence>
<keyword evidence="4" id="KW-0067">ATP-binding</keyword>
<dbReference type="PANTHER" id="PTHR30621:SF0">
    <property type="entry name" value="BIFUNCTIONAL GLUTAMINE SYNTHETASE ADENYLYLTRANSFERASE_ADENYLYL-REMOVING ENZYME"/>
    <property type="match status" value="1"/>
</dbReference>
<feature type="domain" description="Glutamate-ammonia ligase adenylyltransferase repeated" evidence="7">
    <location>
        <begin position="36"/>
        <end position="228"/>
    </location>
</feature>
<dbReference type="Gene3D" id="3.30.460.10">
    <property type="entry name" value="Beta Polymerase, domain 2"/>
    <property type="match status" value="2"/>
</dbReference>
<gene>
    <name evidence="9" type="primary">glnE</name>
    <name evidence="9" type="ORF">GCM10010923_00930</name>
</gene>
<dbReference type="Pfam" id="PF03710">
    <property type="entry name" value="GlnE"/>
    <property type="match status" value="2"/>
</dbReference>
<reference evidence="10" key="1">
    <citation type="journal article" date="2019" name="Int. J. Syst. Evol. Microbiol.">
        <title>The Global Catalogue of Microorganisms (GCM) 10K type strain sequencing project: providing services to taxonomists for standard genome sequencing and annotation.</title>
        <authorList>
            <consortium name="The Broad Institute Genomics Platform"/>
            <consortium name="The Broad Institute Genome Sequencing Center for Infectious Disease"/>
            <person name="Wu L."/>
            <person name="Ma J."/>
        </authorList>
    </citation>
    <scope>NUCLEOTIDE SEQUENCE [LARGE SCALE GENOMIC DNA]</scope>
    <source>
        <strain evidence="10">CGMCC 1.15297</strain>
    </source>
</reference>
<evidence type="ECO:0000259" key="7">
    <source>
        <dbReference type="Pfam" id="PF03710"/>
    </source>
</evidence>
<protein>
    <submittedName>
        <fullName evidence="9">Glutamate-ammonia-ligase adenylyltransferase</fullName>
    </submittedName>
</protein>
<dbReference type="InterPro" id="IPR043519">
    <property type="entry name" value="NT_sf"/>
</dbReference>
<feature type="domain" description="Glutamate-ammonia ligase adenylyltransferase repeated" evidence="7">
    <location>
        <begin position="494"/>
        <end position="736"/>
    </location>
</feature>
<sequence length="892" mass="97328">MERARRHAPYLARMIDRFELLAGLLQDGLYEEALLAARAAGAGASDLGTALRRERNALALVLGIGDIAGAFPLDRVVTELSDCADRTLDRAIGHAIRRRAGDEAAVDGFIALALGKHGARELNYSSDIDPILLYDPERLARRDRDEPGEAAQRYAREIVSLLSERTPEGFAFRVDLRLRPASEVSPLAVSLPAALTHYESSALAWERAAFIRARPAAGDIRGGEEFLRAIRPFVWRSSLDFGAIIEMGRLSAKIRDSNEGPDAVGPGFDLKKGRGGIREIEFFVQIHQLIHGGREPALRVRGTREALDSLARAGRIEADDADRLGAAYDRLRVIEHRLQMVGDQQTHSIPADAEAIAGIATLDGSDDAETLLDELSDLTGDVARRYDSLLDTLSGEPDDRSATKPLSRQVADLSFSDPADVARRVESWTGAKFRALRSEAARQAFDAIRGRLLEALADAPEPDRALARWEAVLAHLPTGINLFRLLEARPALLERLAAILSLAPTLADRLARRPELFDPLIDTGASELPGSVQEIVADLARIDVGDNYEALLDRVRQRVGEWRFVLGVQLIEGARDPREIGRALARVAEAALAVLGKAAEAEFAHKHGRFPDSEMLVLGLGRLGGGELTHLSDLDIVYLYESSDTAESDGERPLSASLYFNRLAQRFTGALSVPTSAGALYEVDTRLRPSGTQGPLAVSLDRFDRYQRDEAWTWEHMALLRARTVYGSQEARARLDAMIRDVLCTEREPAALRRDVLNMRDEMARHKPPAGSLDLKLVRGGLVDVEFVVHFLQLRDGTALDPELGQAISLLVESDALDRDFAEAHALMARTLIAARMLAPEATPPSPAARAALAKAAGVGSWGALETALGNARSTVAAAWARTFEQDLELDL</sequence>
<evidence type="ECO:0000256" key="2">
    <source>
        <dbReference type="ARBA" id="ARBA00022695"/>
    </source>
</evidence>
<dbReference type="GO" id="GO:0016779">
    <property type="term" value="F:nucleotidyltransferase activity"/>
    <property type="evidence" value="ECO:0007669"/>
    <property type="project" value="UniProtKB-KW"/>
</dbReference>
<keyword evidence="10" id="KW-1185">Reference proteome</keyword>
<dbReference type="Gene3D" id="1.20.120.330">
    <property type="entry name" value="Nucleotidyltransferases domain 2"/>
    <property type="match status" value="2"/>
</dbReference>
<dbReference type="Pfam" id="PF08335">
    <property type="entry name" value="GlnD_UR_UTase"/>
    <property type="match status" value="1"/>
</dbReference>
<evidence type="ECO:0000259" key="8">
    <source>
        <dbReference type="Pfam" id="PF08335"/>
    </source>
</evidence>
<keyword evidence="3" id="KW-0547">Nucleotide-binding</keyword>
<evidence type="ECO:0000256" key="5">
    <source>
        <dbReference type="ARBA" id="ARBA00022842"/>
    </source>
</evidence>
<keyword evidence="5" id="KW-0460">Magnesium</keyword>
<feature type="domain" description="PII-uridylyltransferase/Glutamine-synthetase adenylyltransferase" evidence="8">
    <location>
        <begin position="260"/>
        <end position="384"/>
    </location>
</feature>
<organism evidence="9 10">
    <name type="scientific">Blastomonas marina</name>
    <dbReference type="NCBI Taxonomy" id="1867408"/>
    <lineage>
        <taxon>Bacteria</taxon>
        <taxon>Pseudomonadati</taxon>
        <taxon>Pseudomonadota</taxon>
        <taxon>Alphaproteobacteria</taxon>
        <taxon>Sphingomonadales</taxon>
        <taxon>Sphingomonadaceae</taxon>
        <taxon>Blastomonas</taxon>
    </lineage>
</organism>
<dbReference type="NCBIfam" id="NF008292">
    <property type="entry name" value="PRK11072.1"/>
    <property type="match status" value="1"/>
</dbReference>
<name>A0ABQ1F232_9SPHN</name>
<evidence type="ECO:0000256" key="6">
    <source>
        <dbReference type="ARBA" id="ARBA00023268"/>
    </source>
</evidence>
<dbReference type="PANTHER" id="PTHR30621">
    <property type="entry name" value="GLUTAMINE SYNTHETASE ADENYLYLTRANSFERASE"/>
    <property type="match status" value="1"/>
</dbReference>
<dbReference type="EMBL" id="BMID01000001">
    <property type="protein sequence ID" value="GFZ96901.1"/>
    <property type="molecule type" value="Genomic_DNA"/>
</dbReference>
<dbReference type="Gene3D" id="1.20.120.1510">
    <property type="match status" value="1"/>
</dbReference>
<comment type="caution">
    <text evidence="9">The sequence shown here is derived from an EMBL/GenBank/DDBJ whole genome shotgun (WGS) entry which is preliminary data.</text>
</comment>
<dbReference type="Proteomes" id="UP000603317">
    <property type="component" value="Unassembled WGS sequence"/>
</dbReference>
<dbReference type="InterPro" id="IPR005190">
    <property type="entry name" value="GlnE_rpt_dom"/>
</dbReference>
<keyword evidence="6" id="KW-0511">Multifunctional enzyme</keyword>
<accession>A0ABQ1F232</accession>
<evidence type="ECO:0000256" key="3">
    <source>
        <dbReference type="ARBA" id="ARBA00022741"/>
    </source>
</evidence>
<dbReference type="SUPFAM" id="SSF81593">
    <property type="entry name" value="Nucleotidyltransferase substrate binding subunit/domain"/>
    <property type="match status" value="2"/>
</dbReference>